<evidence type="ECO:0000259" key="5">
    <source>
        <dbReference type="PROSITE" id="PS50110"/>
    </source>
</evidence>
<keyword evidence="2" id="KW-0560">Oxidoreductase</keyword>
<evidence type="ECO:0000313" key="6">
    <source>
        <dbReference type="EMBL" id="GAA1385447.1"/>
    </source>
</evidence>
<accession>A0ABN1XQ79</accession>
<reference evidence="6 7" key="1">
    <citation type="journal article" date="2019" name="Int. J. Syst. Evol. Microbiol.">
        <title>The Global Catalogue of Microorganisms (GCM) 10K type strain sequencing project: providing services to taxonomists for standard genome sequencing and annotation.</title>
        <authorList>
            <consortium name="The Broad Institute Genomics Platform"/>
            <consortium name="The Broad Institute Genome Sequencing Center for Infectious Disease"/>
            <person name="Wu L."/>
            <person name="Ma J."/>
        </authorList>
    </citation>
    <scope>NUCLEOTIDE SEQUENCE [LARGE SCALE GENOMIC DNA]</scope>
    <source>
        <strain evidence="6 7">JCM 11896</strain>
    </source>
</reference>
<dbReference type="InterPro" id="IPR011006">
    <property type="entry name" value="CheY-like_superfamily"/>
</dbReference>
<protein>
    <submittedName>
        <fullName evidence="6">FAD-dependent oxidoreductase</fullName>
    </submittedName>
</protein>
<dbReference type="InterPro" id="IPR036188">
    <property type="entry name" value="FAD/NAD-bd_sf"/>
</dbReference>
<dbReference type="Pfam" id="PF00072">
    <property type="entry name" value="Response_reg"/>
    <property type="match status" value="1"/>
</dbReference>
<proteinExistence type="predicted"/>
<dbReference type="Pfam" id="PF07992">
    <property type="entry name" value="Pyr_redox_2"/>
    <property type="match status" value="1"/>
</dbReference>
<keyword evidence="7" id="KW-1185">Reference proteome</keyword>
<evidence type="ECO:0000256" key="2">
    <source>
        <dbReference type="ARBA" id="ARBA00023002"/>
    </source>
</evidence>
<evidence type="ECO:0000256" key="4">
    <source>
        <dbReference type="PROSITE-ProRule" id="PRU00169"/>
    </source>
</evidence>
<dbReference type="Gene3D" id="3.50.50.60">
    <property type="entry name" value="FAD/NAD(P)-binding domain"/>
    <property type="match status" value="2"/>
</dbReference>
<comment type="caution">
    <text evidence="6">The sequence shown here is derived from an EMBL/GenBank/DDBJ whole genome shotgun (WGS) entry which is preliminary data.</text>
</comment>
<dbReference type="PROSITE" id="PS50110">
    <property type="entry name" value="RESPONSE_REGULATORY"/>
    <property type="match status" value="1"/>
</dbReference>
<dbReference type="SUPFAM" id="SSF51905">
    <property type="entry name" value="FAD/NAD(P)-binding domain"/>
    <property type="match status" value="1"/>
</dbReference>
<gene>
    <name evidence="6" type="ORF">GCM10009613_17880</name>
</gene>
<dbReference type="InterPro" id="IPR023753">
    <property type="entry name" value="FAD/NAD-binding_dom"/>
</dbReference>
<evidence type="ECO:0000256" key="3">
    <source>
        <dbReference type="ARBA" id="ARBA00048132"/>
    </source>
</evidence>
<dbReference type="EMBL" id="BAAAJK010000006">
    <property type="protein sequence ID" value="GAA1385447.1"/>
    <property type="molecule type" value="Genomic_DNA"/>
</dbReference>
<comment type="catalytic activity">
    <reaction evidence="3">
        <text>[thioredoxin]-dithiol + NADP(+) = [thioredoxin]-disulfide + NADPH + H(+)</text>
        <dbReference type="Rhea" id="RHEA:20345"/>
        <dbReference type="Rhea" id="RHEA-COMP:10698"/>
        <dbReference type="Rhea" id="RHEA-COMP:10700"/>
        <dbReference type="ChEBI" id="CHEBI:15378"/>
        <dbReference type="ChEBI" id="CHEBI:29950"/>
        <dbReference type="ChEBI" id="CHEBI:50058"/>
        <dbReference type="ChEBI" id="CHEBI:57783"/>
        <dbReference type="ChEBI" id="CHEBI:58349"/>
        <dbReference type="EC" id="1.8.1.9"/>
    </reaction>
</comment>
<feature type="domain" description="Response regulatory" evidence="5">
    <location>
        <begin position="18"/>
        <end position="141"/>
    </location>
</feature>
<keyword evidence="1" id="KW-0285">Flavoprotein</keyword>
<feature type="modified residue" description="4-aspartylphosphate" evidence="4">
    <location>
        <position position="75"/>
    </location>
</feature>
<dbReference type="PRINTS" id="PR00368">
    <property type="entry name" value="FADPNR"/>
</dbReference>
<name>A0ABN1XQ79_9PSEU</name>
<dbReference type="PANTHER" id="PTHR48105">
    <property type="entry name" value="THIOREDOXIN REDUCTASE 1-RELATED-RELATED"/>
    <property type="match status" value="1"/>
</dbReference>
<dbReference type="InterPro" id="IPR050097">
    <property type="entry name" value="Ferredoxin-NADP_redctase_2"/>
</dbReference>
<dbReference type="PRINTS" id="PR00469">
    <property type="entry name" value="PNDRDTASEII"/>
</dbReference>
<organism evidence="6 7">
    <name type="scientific">Pseudonocardia kongjuensis</name>
    <dbReference type="NCBI Taxonomy" id="102227"/>
    <lineage>
        <taxon>Bacteria</taxon>
        <taxon>Bacillati</taxon>
        <taxon>Actinomycetota</taxon>
        <taxon>Actinomycetes</taxon>
        <taxon>Pseudonocardiales</taxon>
        <taxon>Pseudonocardiaceae</taxon>
        <taxon>Pseudonocardia</taxon>
    </lineage>
</organism>
<evidence type="ECO:0000313" key="7">
    <source>
        <dbReference type="Proteomes" id="UP001501414"/>
    </source>
</evidence>
<dbReference type="SMART" id="SM00448">
    <property type="entry name" value="REC"/>
    <property type="match status" value="1"/>
</dbReference>
<keyword evidence="4" id="KW-0597">Phosphoprotein</keyword>
<dbReference type="RefSeq" id="WP_344020325.1">
    <property type="nucleotide sequence ID" value="NZ_BAAAJK010000006.1"/>
</dbReference>
<dbReference type="InterPro" id="IPR001789">
    <property type="entry name" value="Sig_transdc_resp-reg_receiver"/>
</dbReference>
<dbReference type="Gene3D" id="3.40.50.2300">
    <property type="match status" value="1"/>
</dbReference>
<dbReference type="Proteomes" id="UP001501414">
    <property type="component" value="Unassembled WGS sequence"/>
</dbReference>
<evidence type="ECO:0000256" key="1">
    <source>
        <dbReference type="ARBA" id="ARBA00022630"/>
    </source>
</evidence>
<dbReference type="SUPFAM" id="SSF52172">
    <property type="entry name" value="CheY-like"/>
    <property type="match status" value="1"/>
</dbReference>
<sequence length="566" mass="60542">MTESPASSAGSFLPAKPALVTVDDDPSVSRAVARDLRRRYGERFRVVRAESGQAALDALKEMALRGNDVAVLLADYRMPGMNGLDFLEHALDLYPVARRVLLTAYADTSAAITAINVVDLDHYLLKPWDPPEEKLYPVVDAMIEAWERAERREVCETRVIGHRWSARSHELRDFLARNQVPYRWYPVEAPEACRLLAAAGVDDSRLPVVISPAGECLVAPEEVQLADRVGLATVPATDFYDLVVVGGGPAGLGASVYGASEGLRTVLVERTATGGQAGQSSRIENYLGFPDGVSGAQLTDRARRQAVRLGAEVLTTRDVVGLEANGSARTVRFADGTAIHAHAVVLATGVSYRELTAPGLADLVGRGVYYGSALTEASACSGDDVYIVGGANSAGQAAVYFARFARSVTILVRGPGLQDSMSQYLIEQIDGIDAITVRTGTEVVEATGGEHLEKLTLRDRATGETETVDAGYLFVFIGASPRTEWLGERIRRDAGGFVLAGPDLLTDGRRPAGWNADRDPLHLETSLPGVFVAGDVRAESVKRVASAVGDGAMAVSLVHRYLENPS</sequence>